<evidence type="ECO:0000259" key="2">
    <source>
        <dbReference type="Pfam" id="PF01266"/>
    </source>
</evidence>
<evidence type="ECO:0000313" key="4">
    <source>
        <dbReference type="Proteomes" id="UP000186143"/>
    </source>
</evidence>
<gene>
    <name evidence="3" type="ORF">BJF92_07035</name>
</gene>
<dbReference type="Proteomes" id="UP000186143">
    <property type="component" value="Unassembled WGS sequence"/>
</dbReference>
<proteinExistence type="predicted"/>
<dbReference type="GO" id="GO:0005737">
    <property type="term" value="C:cytoplasm"/>
    <property type="evidence" value="ECO:0007669"/>
    <property type="project" value="TreeGrafter"/>
</dbReference>
<dbReference type="RefSeq" id="WP_075633289.1">
    <property type="nucleotide sequence ID" value="NZ_MKIO01000019.1"/>
</dbReference>
<dbReference type="SUPFAM" id="SSF54373">
    <property type="entry name" value="FAD-linked reductases, C-terminal domain"/>
    <property type="match status" value="1"/>
</dbReference>
<dbReference type="Gene3D" id="3.30.9.10">
    <property type="entry name" value="D-Amino Acid Oxidase, subunit A, domain 2"/>
    <property type="match status" value="1"/>
</dbReference>
<sequence>MAPHSSSPGPSADLLVVGGGVMGLWAAVMALRAGLSVCLVEAARIGAGASGGLLGALMPHMPDRWNEKKALQRDALISLEAGVARLEAETGLSCGYRRCGRVMPLIRPALVERALKHQADAAQHWPAAYSWRHLPQAAHPGWPAPSQAPDGVAVETLAARIAPRALLAALAARLRADPRCSVIEADGVAALDPAGGKAVTASGLRIGFSACVLAAGVESFPLLAPFLPVPAAALGQAVKGQAALLDAHINPERPILFADGLYIVPHESGQVAIGSTSEDRFDDPLSTDGQLDALLTRAALLAPELADAPVLERWAGLRPKAVGREPMVGRHPDFPRLFALSGGFKISFGIAHHLASRLIDEIRGEALDLPASFHLSTHLRLVT</sequence>
<dbReference type="GO" id="GO:0016491">
    <property type="term" value="F:oxidoreductase activity"/>
    <property type="evidence" value="ECO:0007669"/>
    <property type="project" value="UniProtKB-KW"/>
</dbReference>
<dbReference type="PANTHER" id="PTHR13847">
    <property type="entry name" value="SARCOSINE DEHYDROGENASE-RELATED"/>
    <property type="match status" value="1"/>
</dbReference>
<dbReference type="STRING" id="1672749.BJF92_07035"/>
<keyword evidence="1" id="KW-0560">Oxidoreductase</keyword>
<evidence type="ECO:0000256" key="1">
    <source>
        <dbReference type="ARBA" id="ARBA00023002"/>
    </source>
</evidence>
<evidence type="ECO:0000313" key="3">
    <source>
        <dbReference type="EMBL" id="OLP57270.1"/>
    </source>
</evidence>
<reference evidence="3 4" key="1">
    <citation type="submission" date="2016-09" db="EMBL/GenBank/DDBJ databases">
        <title>Rhizobium sp. nov., a novel species isolated from the rice rhizosphere.</title>
        <authorList>
            <person name="Zhao J."/>
            <person name="Zhang X."/>
        </authorList>
    </citation>
    <scope>NUCLEOTIDE SEQUENCE [LARGE SCALE GENOMIC DNA]</scope>
    <source>
        <strain evidence="3 4">MH17</strain>
    </source>
</reference>
<name>A0A1Q9APH6_9HYPH</name>
<organism evidence="3 4">
    <name type="scientific">Xaviernesmea rhizosphaerae</name>
    <dbReference type="NCBI Taxonomy" id="1672749"/>
    <lineage>
        <taxon>Bacteria</taxon>
        <taxon>Pseudomonadati</taxon>
        <taxon>Pseudomonadota</taxon>
        <taxon>Alphaproteobacteria</taxon>
        <taxon>Hyphomicrobiales</taxon>
        <taxon>Rhizobiaceae</taxon>
        <taxon>Rhizobium/Agrobacterium group</taxon>
        <taxon>Xaviernesmea</taxon>
    </lineage>
</organism>
<dbReference type="InterPro" id="IPR036188">
    <property type="entry name" value="FAD/NAD-bd_sf"/>
</dbReference>
<dbReference type="AlphaFoldDB" id="A0A1Q9APH6"/>
<dbReference type="PANTHER" id="PTHR13847:SF289">
    <property type="entry name" value="GLYCINE OXIDASE"/>
    <property type="match status" value="1"/>
</dbReference>
<dbReference type="OrthoDB" id="7818064at2"/>
<accession>A0A1Q9APH6</accession>
<feature type="domain" description="FAD dependent oxidoreductase" evidence="2">
    <location>
        <begin position="13"/>
        <end position="356"/>
    </location>
</feature>
<comment type="caution">
    <text evidence="3">The sequence shown here is derived from an EMBL/GenBank/DDBJ whole genome shotgun (WGS) entry which is preliminary data.</text>
</comment>
<dbReference type="SUPFAM" id="SSF51971">
    <property type="entry name" value="Nucleotide-binding domain"/>
    <property type="match status" value="1"/>
</dbReference>
<dbReference type="EMBL" id="MKIO01000019">
    <property type="protein sequence ID" value="OLP57270.1"/>
    <property type="molecule type" value="Genomic_DNA"/>
</dbReference>
<protein>
    <submittedName>
        <fullName evidence="3">D-amino-acid oxidase</fullName>
    </submittedName>
</protein>
<dbReference type="Pfam" id="PF01266">
    <property type="entry name" value="DAO"/>
    <property type="match status" value="1"/>
</dbReference>
<dbReference type="Gene3D" id="3.50.50.60">
    <property type="entry name" value="FAD/NAD(P)-binding domain"/>
    <property type="match status" value="1"/>
</dbReference>
<dbReference type="InterPro" id="IPR006076">
    <property type="entry name" value="FAD-dep_OxRdtase"/>
</dbReference>